<evidence type="ECO:0000313" key="3">
    <source>
        <dbReference type="Proteomes" id="UP000813461"/>
    </source>
</evidence>
<keyword evidence="3" id="KW-1185">Reference proteome</keyword>
<reference evidence="2" key="1">
    <citation type="journal article" date="2021" name="Nat. Commun.">
        <title>Genetic determinants of endophytism in the Arabidopsis root mycobiome.</title>
        <authorList>
            <person name="Mesny F."/>
            <person name="Miyauchi S."/>
            <person name="Thiergart T."/>
            <person name="Pickel B."/>
            <person name="Atanasova L."/>
            <person name="Karlsson M."/>
            <person name="Huettel B."/>
            <person name="Barry K.W."/>
            <person name="Haridas S."/>
            <person name="Chen C."/>
            <person name="Bauer D."/>
            <person name="Andreopoulos W."/>
            <person name="Pangilinan J."/>
            <person name="LaButti K."/>
            <person name="Riley R."/>
            <person name="Lipzen A."/>
            <person name="Clum A."/>
            <person name="Drula E."/>
            <person name="Henrissat B."/>
            <person name="Kohler A."/>
            <person name="Grigoriev I.V."/>
            <person name="Martin F.M."/>
            <person name="Hacquard S."/>
        </authorList>
    </citation>
    <scope>NUCLEOTIDE SEQUENCE</scope>
    <source>
        <strain evidence="2">MPI-SDFR-AT-0120</strain>
    </source>
</reference>
<protein>
    <submittedName>
        <fullName evidence="2">Uncharacterized protein</fullName>
    </submittedName>
</protein>
<proteinExistence type="predicted"/>
<comment type="caution">
    <text evidence="2">The sequence shown here is derived from an EMBL/GenBank/DDBJ whole genome shotgun (WGS) entry which is preliminary data.</text>
</comment>
<name>A0A8K0RGS9_9PLEO</name>
<feature type="compositionally biased region" description="Polar residues" evidence="1">
    <location>
        <begin position="34"/>
        <end position="47"/>
    </location>
</feature>
<feature type="compositionally biased region" description="Low complexity" evidence="1">
    <location>
        <begin position="71"/>
        <end position="80"/>
    </location>
</feature>
<feature type="region of interest" description="Disordered" evidence="1">
    <location>
        <begin position="1"/>
        <end position="90"/>
    </location>
</feature>
<dbReference type="OrthoDB" id="3789572at2759"/>
<evidence type="ECO:0000313" key="2">
    <source>
        <dbReference type="EMBL" id="KAH7093142.1"/>
    </source>
</evidence>
<accession>A0A8K0RGS9</accession>
<dbReference type="AlphaFoldDB" id="A0A8K0RGS9"/>
<sequence>MVDRLSTDPWIPYGRGGAGNMRRKSSIRDAWFKISSQPDQHHASLTSRAEEPYASSKSERHTSTSRRRRSTNSSLWSTSTAAGEHRSAWRRLFRRKESVDEKEEIEEASS</sequence>
<evidence type="ECO:0000256" key="1">
    <source>
        <dbReference type="SAM" id="MobiDB-lite"/>
    </source>
</evidence>
<dbReference type="EMBL" id="JAGMVJ010000002">
    <property type="protein sequence ID" value="KAH7093142.1"/>
    <property type="molecule type" value="Genomic_DNA"/>
</dbReference>
<gene>
    <name evidence="2" type="ORF">FB567DRAFT_168063</name>
</gene>
<dbReference type="Proteomes" id="UP000813461">
    <property type="component" value="Unassembled WGS sequence"/>
</dbReference>
<organism evidence="2 3">
    <name type="scientific">Paraphoma chrysanthemicola</name>
    <dbReference type="NCBI Taxonomy" id="798071"/>
    <lineage>
        <taxon>Eukaryota</taxon>
        <taxon>Fungi</taxon>
        <taxon>Dikarya</taxon>
        <taxon>Ascomycota</taxon>
        <taxon>Pezizomycotina</taxon>
        <taxon>Dothideomycetes</taxon>
        <taxon>Pleosporomycetidae</taxon>
        <taxon>Pleosporales</taxon>
        <taxon>Pleosporineae</taxon>
        <taxon>Phaeosphaeriaceae</taxon>
        <taxon>Paraphoma</taxon>
    </lineage>
</organism>